<keyword evidence="1" id="KW-0378">Hydrolase</keyword>
<dbReference type="GO" id="GO:0016791">
    <property type="term" value="F:phosphatase activity"/>
    <property type="evidence" value="ECO:0007669"/>
    <property type="project" value="TreeGrafter"/>
</dbReference>
<feature type="domain" description="PPM-type phosphatase" evidence="3">
    <location>
        <begin position="197"/>
        <end position="423"/>
    </location>
</feature>
<dbReference type="InterPro" id="IPR052016">
    <property type="entry name" value="Bact_Sigma-Reg"/>
</dbReference>
<dbReference type="Proteomes" id="UP000198324">
    <property type="component" value="Unassembled WGS sequence"/>
</dbReference>
<organism evidence="4 5">
    <name type="scientific">Humidesulfovibrio mexicanus</name>
    <dbReference type="NCBI Taxonomy" id="147047"/>
    <lineage>
        <taxon>Bacteria</taxon>
        <taxon>Pseudomonadati</taxon>
        <taxon>Thermodesulfobacteriota</taxon>
        <taxon>Desulfovibrionia</taxon>
        <taxon>Desulfovibrionales</taxon>
        <taxon>Desulfovibrionaceae</taxon>
        <taxon>Humidesulfovibrio</taxon>
    </lineage>
</organism>
<feature type="transmembrane region" description="Helical" evidence="2">
    <location>
        <begin position="70"/>
        <end position="93"/>
    </location>
</feature>
<dbReference type="OrthoDB" id="5496380at2"/>
<evidence type="ECO:0000256" key="1">
    <source>
        <dbReference type="ARBA" id="ARBA00022801"/>
    </source>
</evidence>
<evidence type="ECO:0000256" key="2">
    <source>
        <dbReference type="SAM" id="Phobius"/>
    </source>
</evidence>
<keyword evidence="5" id="KW-1185">Reference proteome</keyword>
<dbReference type="AlphaFoldDB" id="A0A239DA56"/>
<evidence type="ECO:0000313" key="5">
    <source>
        <dbReference type="Proteomes" id="UP000198324"/>
    </source>
</evidence>
<dbReference type="InterPro" id="IPR036457">
    <property type="entry name" value="PPM-type-like_dom_sf"/>
</dbReference>
<dbReference type="Gene3D" id="3.60.40.10">
    <property type="entry name" value="PPM-type phosphatase domain"/>
    <property type="match status" value="1"/>
</dbReference>
<keyword evidence="2" id="KW-0812">Transmembrane</keyword>
<proteinExistence type="predicted"/>
<feature type="transmembrane region" description="Helical" evidence="2">
    <location>
        <begin position="39"/>
        <end position="58"/>
    </location>
</feature>
<keyword evidence="2" id="KW-1133">Transmembrane helix</keyword>
<accession>A0A239DA56</accession>
<evidence type="ECO:0000313" key="4">
    <source>
        <dbReference type="EMBL" id="SNS28543.1"/>
    </source>
</evidence>
<protein>
    <submittedName>
        <fullName evidence="4">Serine phosphatase RsbU, regulator of sigma subunit</fullName>
    </submittedName>
</protein>
<reference evidence="4 5" key="1">
    <citation type="submission" date="2017-06" db="EMBL/GenBank/DDBJ databases">
        <authorList>
            <person name="Kim H.J."/>
            <person name="Triplett B.A."/>
        </authorList>
    </citation>
    <scope>NUCLEOTIDE SEQUENCE [LARGE SCALE GENOMIC DNA]</scope>
    <source>
        <strain evidence="4 5">DSM 13116</strain>
    </source>
</reference>
<dbReference type="SUPFAM" id="SSF81606">
    <property type="entry name" value="PP2C-like"/>
    <property type="match status" value="1"/>
</dbReference>
<dbReference type="SMART" id="SM00331">
    <property type="entry name" value="PP2C_SIG"/>
    <property type="match status" value="1"/>
</dbReference>
<gene>
    <name evidence="4" type="ORF">SAMN04488503_0158</name>
</gene>
<dbReference type="InterPro" id="IPR001932">
    <property type="entry name" value="PPM-type_phosphatase-like_dom"/>
</dbReference>
<dbReference type="Pfam" id="PF07228">
    <property type="entry name" value="SpoIIE"/>
    <property type="match status" value="1"/>
</dbReference>
<keyword evidence="2" id="KW-0472">Membrane</keyword>
<dbReference type="RefSeq" id="WP_089275648.1">
    <property type="nucleotide sequence ID" value="NZ_FZOC01000012.1"/>
</dbReference>
<evidence type="ECO:0000259" key="3">
    <source>
        <dbReference type="SMART" id="SM00331"/>
    </source>
</evidence>
<dbReference type="EMBL" id="FZOC01000012">
    <property type="protein sequence ID" value="SNS28543.1"/>
    <property type="molecule type" value="Genomic_DNA"/>
</dbReference>
<sequence>MKPSRPMDQASPAMDMRARPTPADRLLDALAEMPVRRKVTATLLLLGVAAPLGFLLALHGSGREAATSALVLFLAAMLILLAPLSAFSSHVLALRSIRSLNRQCQRLKQGDFALDDLPPERGEEHDFQRLKRNLHWMGYALKNREERLAGAVAELADAQRQIGESIEYASQIQRAFLPGQADIAAVLEEAAGPGGATHVLALRQLGAVGGDACWARSFPGGFWLAVIDCTGHGVPGAFLTLIVHALFDRAARAEEESGAEASPGALLSRVNRLIKEALGQTGADALSDDGMDCSLCRVDLAAGRLTFAGARGALYIATGGATRVVKGTPRGAGYVRTPREARFNDVDMPLEPNARYCMTTDGLVDQPGGADRLPFGRRRLMDLLAEGARTPLADLGQTLLDRFDAYRGAETQRDDITALAFEIHARSAQ</sequence>
<dbReference type="PANTHER" id="PTHR43156:SF9">
    <property type="entry name" value="HAMP DOMAIN-CONTAINING PROTEIN"/>
    <property type="match status" value="1"/>
</dbReference>
<dbReference type="PANTHER" id="PTHR43156">
    <property type="entry name" value="STAGE II SPORULATION PROTEIN E-RELATED"/>
    <property type="match status" value="1"/>
</dbReference>
<name>A0A239DA56_9BACT</name>